<sequence>VGGRWKHKTDDKRTKREQSIGFIEQHKKTFANLWGRSCDQNGYSDSQHQRTTPTEDAQDSHVDAGHAQFFLVASRSGTH</sequence>
<dbReference type="AlphaFoldDB" id="A0AAE0XSN8"/>
<feature type="non-terminal residue" evidence="2">
    <location>
        <position position="1"/>
    </location>
</feature>
<evidence type="ECO:0000313" key="3">
    <source>
        <dbReference type="Proteomes" id="UP001283361"/>
    </source>
</evidence>
<evidence type="ECO:0000256" key="1">
    <source>
        <dbReference type="SAM" id="MobiDB-lite"/>
    </source>
</evidence>
<organism evidence="2 3">
    <name type="scientific">Elysia crispata</name>
    <name type="common">lettuce slug</name>
    <dbReference type="NCBI Taxonomy" id="231223"/>
    <lineage>
        <taxon>Eukaryota</taxon>
        <taxon>Metazoa</taxon>
        <taxon>Spiralia</taxon>
        <taxon>Lophotrochozoa</taxon>
        <taxon>Mollusca</taxon>
        <taxon>Gastropoda</taxon>
        <taxon>Heterobranchia</taxon>
        <taxon>Euthyneura</taxon>
        <taxon>Panpulmonata</taxon>
        <taxon>Sacoglossa</taxon>
        <taxon>Placobranchoidea</taxon>
        <taxon>Plakobranchidae</taxon>
        <taxon>Elysia</taxon>
    </lineage>
</organism>
<reference evidence="2" key="1">
    <citation type="journal article" date="2023" name="G3 (Bethesda)">
        <title>A reference genome for the long-term kleptoplast-retaining sea slug Elysia crispata morphotype clarki.</title>
        <authorList>
            <person name="Eastman K.E."/>
            <person name="Pendleton A.L."/>
            <person name="Shaikh M.A."/>
            <person name="Suttiyut T."/>
            <person name="Ogas R."/>
            <person name="Tomko P."/>
            <person name="Gavelis G."/>
            <person name="Widhalm J.R."/>
            <person name="Wisecaver J.H."/>
        </authorList>
    </citation>
    <scope>NUCLEOTIDE SEQUENCE</scope>
    <source>
        <strain evidence="2">ECLA1</strain>
    </source>
</reference>
<dbReference type="Proteomes" id="UP001283361">
    <property type="component" value="Unassembled WGS sequence"/>
</dbReference>
<name>A0AAE0XSN8_9GAST</name>
<evidence type="ECO:0000313" key="2">
    <source>
        <dbReference type="EMBL" id="KAK3708613.1"/>
    </source>
</evidence>
<protein>
    <submittedName>
        <fullName evidence="2">Uncharacterized protein</fullName>
    </submittedName>
</protein>
<gene>
    <name evidence="2" type="ORF">RRG08_058185</name>
</gene>
<proteinExistence type="predicted"/>
<feature type="region of interest" description="Disordered" evidence="1">
    <location>
        <begin position="38"/>
        <end position="60"/>
    </location>
</feature>
<dbReference type="EMBL" id="JAWDGP010007689">
    <property type="protein sequence ID" value="KAK3708613.1"/>
    <property type="molecule type" value="Genomic_DNA"/>
</dbReference>
<comment type="caution">
    <text evidence="2">The sequence shown here is derived from an EMBL/GenBank/DDBJ whole genome shotgun (WGS) entry which is preliminary data.</text>
</comment>
<accession>A0AAE0XSN8</accession>
<keyword evidence="3" id="KW-1185">Reference proteome</keyword>
<feature type="compositionally biased region" description="Polar residues" evidence="1">
    <location>
        <begin position="38"/>
        <end position="55"/>
    </location>
</feature>